<feature type="compositionally biased region" description="Basic and acidic residues" evidence="1">
    <location>
        <begin position="15"/>
        <end position="27"/>
    </location>
</feature>
<dbReference type="PANTHER" id="PTHR33065">
    <property type="entry name" value="OS07G0486400 PROTEIN"/>
    <property type="match status" value="1"/>
</dbReference>
<sequence length="434" mass="48750">MEEICHVAQEAQDEPDPRLKIIERPVEDGDDEEKNGGGGGGEGGEEKNSGRGDTVDEVDCEDDMDEEDSEEDMTGWDEDGNPYLPFIPPWRRPIRERICPTGQYYSMEEAEKIVDSACERNDELLSEWCELANNNTVPLPAMPLRVLPIVTTYCVSGHDCYHVRHWTGDTSETAPDHPYFVPSEMMQVFSLGLSSPLARPINIYGWFSVRDGWEPLRNYLFNRSRDDPAMISHGCSFLPLRSPCRGIFVSQFFLMDINLMIKEEGSPDKQLFSGYVEIDTSWAGFGSILMARFQGECHGLDMIFALLGDSIETVIEAKAEAKQPLDVRISASTSGFDEEISLYDGKFCGSGSMFKHIVAVKKQEELCVVLKMDDYTYKWTFKAGVGVVLAPEHPVSGFTEYFVMNVSFRTRGKAASAWQWSCICNDVCVSKLCL</sequence>
<protein>
    <recommendedName>
        <fullName evidence="2">DUF6598 domain-containing protein</fullName>
    </recommendedName>
</protein>
<keyword evidence="4" id="KW-1185">Reference proteome</keyword>
<proteinExistence type="predicted"/>
<reference evidence="3 4" key="2">
    <citation type="submission" date="2024-10" db="EMBL/GenBank/DDBJ databases">
        <authorList>
            <person name="Ryan C."/>
        </authorList>
    </citation>
    <scope>NUCLEOTIDE SEQUENCE [LARGE SCALE GENOMIC DNA]</scope>
</reference>
<evidence type="ECO:0000259" key="2">
    <source>
        <dbReference type="Pfam" id="PF20241"/>
    </source>
</evidence>
<evidence type="ECO:0000313" key="4">
    <source>
        <dbReference type="Proteomes" id="UP001497457"/>
    </source>
</evidence>
<feature type="compositionally biased region" description="Basic and acidic residues" evidence="1">
    <location>
        <begin position="44"/>
        <end position="54"/>
    </location>
</feature>
<name>A0ABC8XIF0_9POAL</name>
<evidence type="ECO:0000256" key="1">
    <source>
        <dbReference type="SAM" id="MobiDB-lite"/>
    </source>
</evidence>
<dbReference type="PANTHER" id="PTHR33065:SF117">
    <property type="entry name" value="OS01G0590200 PROTEIN"/>
    <property type="match status" value="1"/>
</dbReference>
<gene>
    <name evidence="3" type="ORF">URODEC1_LOCUS23200</name>
</gene>
<feature type="region of interest" description="Disordered" evidence="1">
    <location>
        <begin position="1"/>
        <end position="82"/>
    </location>
</feature>
<reference evidence="4" key="1">
    <citation type="submission" date="2024-06" db="EMBL/GenBank/DDBJ databases">
        <authorList>
            <person name="Ryan C."/>
        </authorList>
    </citation>
    <scope>NUCLEOTIDE SEQUENCE [LARGE SCALE GENOMIC DNA]</scope>
</reference>
<feature type="domain" description="DUF6598" evidence="2">
    <location>
        <begin position="185"/>
        <end position="376"/>
    </location>
</feature>
<accession>A0ABC8XIF0</accession>
<dbReference type="Pfam" id="PF20241">
    <property type="entry name" value="DUF6598"/>
    <property type="match status" value="1"/>
</dbReference>
<organism evidence="3 4">
    <name type="scientific">Urochloa decumbens</name>
    <dbReference type="NCBI Taxonomy" id="240449"/>
    <lineage>
        <taxon>Eukaryota</taxon>
        <taxon>Viridiplantae</taxon>
        <taxon>Streptophyta</taxon>
        <taxon>Embryophyta</taxon>
        <taxon>Tracheophyta</taxon>
        <taxon>Spermatophyta</taxon>
        <taxon>Magnoliopsida</taxon>
        <taxon>Liliopsida</taxon>
        <taxon>Poales</taxon>
        <taxon>Poaceae</taxon>
        <taxon>PACMAD clade</taxon>
        <taxon>Panicoideae</taxon>
        <taxon>Panicodae</taxon>
        <taxon>Paniceae</taxon>
        <taxon>Melinidinae</taxon>
        <taxon>Urochloa</taxon>
    </lineage>
</organism>
<dbReference type="EMBL" id="OZ075124">
    <property type="protein sequence ID" value="CAL4925164.1"/>
    <property type="molecule type" value="Genomic_DNA"/>
</dbReference>
<feature type="compositionally biased region" description="Acidic residues" evidence="1">
    <location>
        <begin position="55"/>
        <end position="80"/>
    </location>
</feature>
<dbReference type="Proteomes" id="UP001497457">
    <property type="component" value="Chromosome 14rd"/>
</dbReference>
<evidence type="ECO:0000313" key="3">
    <source>
        <dbReference type="EMBL" id="CAL4925164.1"/>
    </source>
</evidence>
<dbReference type="InterPro" id="IPR046533">
    <property type="entry name" value="DUF6598"/>
</dbReference>
<dbReference type="AlphaFoldDB" id="A0ABC8XIF0"/>